<feature type="transmembrane region" description="Helical" evidence="11">
    <location>
        <begin position="146"/>
        <end position="163"/>
    </location>
</feature>
<feature type="transmembrane region" description="Helical" evidence="11">
    <location>
        <begin position="114"/>
        <end position="134"/>
    </location>
</feature>
<evidence type="ECO:0000256" key="8">
    <source>
        <dbReference type="ARBA" id="ARBA00022989"/>
    </source>
</evidence>
<dbReference type="PROSITE" id="PS00952">
    <property type="entry name" value="ER_LUMEN_RECEPTOR_2"/>
    <property type="match status" value="1"/>
</dbReference>
<accession>Q0CEB4</accession>
<dbReference type="GO" id="GO:0006621">
    <property type="term" value="P:protein retention in ER lumen"/>
    <property type="evidence" value="ECO:0007669"/>
    <property type="project" value="InterPro"/>
</dbReference>
<evidence type="ECO:0000256" key="7">
    <source>
        <dbReference type="ARBA" id="ARBA00022927"/>
    </source>
</evidence>
<evidence type="ECO:0000256" key="2">
    <source>
        <dbReference type="ARBA" id="ARBA00010120"/>
    </source>
</evidence>
<evidence type="ECO:0000313" key="12">
    <source>
        <dbReference type="EMBL" id="EAU31143.1"/>
    </source>
</evidence>
<evidence type="ECO:0000256" key="10">
    <source>
        <dbReference type="ARBA" id="ARBA00023170"/>
    </source>
</evidence>
<comment type="caution">
    <text evidence="11">Lacks conserved residue(s) required for the propagation of feature annotation.</text>
</comment>
<keyword evidence="7 11" id="KW-0653">Protein transport</keyword>
<dbReference type="VEuPathDB" id="FungiDB:ATEG_07970"/>
<feature type="transmembrane region" description="Helical" evidence="11">
    <location>
        <begin position="70"/>
        <end position="88"/>
    </location>
</feature>
<keyword evidence="3 11" id="KW-0813">Transport</keyword>
<comment type="subcellular location">
    <subcellularLocation>
        <location evidence="1 11">Endoplasmic reticulum membrane</location>
        <topology evidence="1 11">Multi-pass membrane protein</topology>
    </subcellularLocation>
</comment>
<organism evidence="12 13">
    <name type="scientific">Aspergillus terreus (strain NIH 2624 / FGSC A1156)</name>
    <dbReference type="NCBI Taxonomy" id="341663"/>
    <lineage>
        <taxon>Eukaryota</taxon>
        <taxon>Fungi</taxon>
        <taxon>Dikarya</taxon>
        <taxon>Ascomycota</taxon>
        <taxon>Pezizomycotina</taxon>
        <taxon>Eurotiomycetes</taxon>
        <taxon>Eurotiomycetidae</taxon>
        <taxon>Eurotiales</taxon>
        <taxon>Aspergillaceae</taxon>
        <taxon>Aspergillus</taxon>
        <taxon>Aspergillus subgen. Circumdati</taxon>
    </lineage>
</organism>
<evidence type="ECO:0000256" key="4">
    <source>
        <dbReference type="ARBA" id="ARBA00022692"/>
    </source>
</evidence>
<name>Q0CEB4_ASPTN</name>
<dbReference type="AlphaFoldDB" id="Q0CEB4"/>
<dbReference type="GO" id="GO:0015031">
    <property type="term" value="P:protein transport"/>
    <property type="evidence" value="ECO:0007669"/>
    <property type="project" value="UniProtKB-KW"/>
</dbReference>
<dbReference type="InterPro" id="IPR000133">
    <property type="entry name" value="ER_ret_rcpt"/>
</dbReference>
<feature type="transmembrane region" description="Helical" evidence="11">
    <location>
        <begin position="40"/>
        <end position="58"/>
    </location>
</feature>
<dbReference type="GO" id="GO:0045015">
    <property type="term" value="F:HDEL sequence binding"/>
    <property type="evidence" value="ECO:0007669"/>
    <property type="project" value="EnsemblFungi"/>
</dbReference>
<dbReference type="PRINTS" id="PR00660">
    <property type="entry name" value="ERLUMENR"/>
</dbReference>
<evidence type="ECO:0000256" key="11">
    <source>
        <dbReference type="RuleBase" id="RU000634"/>
    </source>
</evidence>
<evidence type="ECO:0000256" key="5">
    <source>
        <dbReference type="ARBA" id="ARBA00022824"/>
    </source>
</evidence>
<reference evidence="13" key="1">
    <citation type="submission" date="2005-09" db="EMBL/GenBank/DDBJ databases">
        <title>Annotation of the Aspergillus terreus NIH2624 genome.</title>
        <authorList>
            <person name="Birren B.W."/>
            <person name="Lander E.S."/>
            <person name="Galagan J.E."/>
            <person name="Nusbaum C."/>
            <person name="Devon K."/>
            <person name="Henn M."/>
            <person name="Ma L.-J."/>
            <person name="Jaffe D.B."/>
            <person name="Butler J."/>
            <person name="Alvarez P."/>
            <person name="Gnerre S."/>
            <person name="Grabherr M."/>
            <person name="Kleber M."/>
            <person name="Mauceli E.W."/>
            <person name="Brockman W."/>
            <person name="Rounsley S."/>
            <person name="Young S.K."/>
            <person name="LaButti K."/>
            <person name="Pushparaj V."/>
            <person name="DeCaprio D."/>
            <person name="Crawford M."/>
            <person name="Koehrsen M."/>
            <person name="Engels R."/>
            <person name="Montgomery P."/>
            <person name="Pearson M."/>
            <person name="Howarth C."/>
            <person name="Larson L."/>
            <person name="Luoma S."/>
            <person name="White J."/>
            <person name="Alvarado L."/>
            <person name="Kodira C.D."/>
            <person name="Zeng Q."/>
            <person name="Oleary S."/>
            <person name="Yandava C."/>
            <person name="Denning D.W."/>
            <person name="Nierman W.C."/>
            <person name="Milne T."/>
            <person name="Madden K."/>
        </authorList>
    </citation>
    <scope>NUCLEOTIDE SEQUENCE [LARGE SCALE GENOMIC DNA]</scope>
    <source>
        <strain evidence="13">NIH 2624 / FGSC A1156</strain>
    </source>
</reference>
<keyword evidence="5 11" id="KW-0256">Endoplasmic reticulum</keyword>
<dbReference type="OMA" id="WKSRSCE"/>
<comment type="similarity">
    <text evidence="2 11">Belongs to the ERD2 family.</text>
</comment>
<dbReference type="Proteomes" id="UP000007963">
    <property type="component" value="Unassembled WGS sequence"/>
</dbReference>
<dbReference type="STRING" id="341663.Q0CEB4"/>
<dbReference type="GO" id="GO:0006890">
    <property type="term" value="P:retrograde vesicle-mediated transport, Golgi to endoplasmic reticulum"/>
    <property type="evidence" value="ECO:0007669"/>
    <property type="project" value="EnsemblFungi"/>
</dbReference>
<dbReference type="OrthoDB" id="7694678at2759"/>
<evidence type="ECO:0000256" key="1">
    <source>
        <dbReference type="ARBA" id="ARBA00004477"/>
    </source>
</evidence>
<dbReference type="GeneID" id="4353383"/>
<feature type="transmembrane region" description="Helical" evidence="11">
    <location>
        <begin position="175"/>
        <end position="195"/>
    </location>
</feature>
<evidence type="ECO:0000313" key="13">
    <source>
        <dbReference type="Proteomes" id="UP000007963"/>
    </source>
</evidence>
<dbReference type="PANTHER" id="PTHR10585">
    <property type="entry name" value="ER LUMEN PROTEIN RETAINING RECEPTOR"/>
    <property type="match status" value="1"/>
</dbReference>
<evidence type="ECO:0000256" key="9">
    <source>
        <dbReference type="ARBA" id="ARBA00023136"/>
    </source>
</evidence>
<protein>
    <recommendedName>
        <fullName evidence="11">ER lumen protein-retaining receptor</fullName>
    </recommendedName>
</protein>
<proteinExistence type="inferred from homology"/>
<dbReference type="eggNOG" id="KOG3106">
    <property type="taxonomic scope" value="Eukaryota"/>
</dbReference>
<dbReference type="HOGENOM" id="CLU_057784_0_0_1"/>
<evidence type="ECO:0000256" key="6">
    <source>
        <dbReference type="ARBA" id="ARBA00022892"/>
    </source>
</evidence>
<dbReference type="GO" id="GO:0005789">
    <property type="term" value="C:endoplasmic reticulum membrane"/>
    <property type="evidence" value="ECO:0007669"/>
    <property type="project" value="UniProtKB-SubCell"/>
</dbReference>
<dbReference type="EMBL" id="CH476605">
    <property type="protein sequence ID" value="EAU31143.1"/>
    <property type="molecule type" value="Genomic_DNA"/>
</dbReference>
<dbReference type="Pfam" id="PF00810">
    <property type="entry name" value="ER_lumen_recept"/>
    <property type="match status" value="1"/>
</dbReference>
<keyword evidence="4 11" id="KW-0812">Transmembrane</keyword>
<keyword evidence="9 11" id="KW-0472">Membrane</keyword>
<evidence type="ECO:0000256" key="3">
    <source>
        <dbReference type="ARBA" id="ARBA00022448"/>
    </source>
</evidence>
<dbReference type="RefSeq" id="XP_001216591.1">
    <property type="nucleotide sequence ID" value="XM_001216591.1"/>
</dbReference>
<keyword evidence="6" id="KW-0931">ER-Golgi transport</keyword>
<gene>
    <name evidence="12" type="ORF">ATEG_07970</name>
</gene>
<keyword evidence="8 11" id="KW-1133">Transmembrane helix</keyword>
<keyword evidence="10 11" id="KW-0675">Receptor</keyword>
<sequence>MKSSSSCSGLSFKSQVLYFMVFVTRYLDLFWAFTDSLYNTTFKILFIGSSAYIIYLMLNDYKPTHDPNIDTFKVQYLLGFSALLALIFPPDYSFSEVRTTARCGSRTVADVPQILWTFSIWLESVAILPQLFMLQRTGEADTITTHYLFALGLYRALYIPNWIYRYFAESYFKPIPVIAGIVQTLLYSDFFYIYYTKVMKGKKFSLPV</sequence>